<accession>A0AC61DB25</accession>
<comment type="caution">
    <text evidence="1">The sequence shown here is derived from an EMBL/GenBank/DDBJ whole genome shotgun (WGS) entry which is preliminary data.</text>
</comment>
<gene>
    <name evidence="1" type="ORF">CS063_11305</name>
</gene>
<proteinExistence type="predicted"/>
<keyword evidence="2" id="KW-1185">Reference proteome</keyword>
<protein>
    <submittedName>
        <fullName evidence="1">Uncharacterized protein</fullName>
    </submittedName>
</protein>
<evidence type="ECO:0000313" key="1">
    <source>
        <dbReference type="EMBL" id="PHV70248.1"/>
    </source>
</evidence>
<dbReference type="Proteomes" id="UP000224460">
    <property type="component" value="Unassembled WGS sequence"/>
</dbReference>
<sequence length="335" mass="35723">MSKQNKSSILYPFTSYKQFGLLICLGILLAAAALLTPSMFTLDSIISMLRNNAVYALLASGMMLVILTGGIDLSVASTLALTGVVTSVLMNKNPSIPAIFWVILAVVVGSLCGFINGFLVGKLKMIPLIATLGTMYVYRGLAFLMSGGNWLFPHQFTEGYVAFADKRILGVHSIIWFTVIVFILGGIFLGYTRPGRRIYAIGTNQDSAVISGIKPANIKMLAYSIAGALAGLAGMLYTANFSICYYGMGEGFEMQAIAICILGGVSITGGKGRIDGVVIGTLIMSIISYFISLLPGLSVWQDAIQGAIIIIAVGINIYVLKTGEKNILKERGKLI</sequence>
<reference evidence="1" key="1">
    <citation type="submission" date="2017-10" db="EMBL/GenBank/DDBJ databases">
        <title>Genome sequence of cellulolytic Lachnospiraceae bacterium XHS1971 isolated from hotspring sediment.</title>
        <authorList>
            <person name="Vasudevan G."/>
            <person name="Joshi A.J."/>
            <person name="Hivarkar S."/>
            <person name="Lanjekar V.B."/>
            <person name="Dhakephalkar P.K."/>
            <person name="Dagar S."/>
        </authorList>
    </citation>
    <scope>NUCLEOTIDE SEQUENCE</scope>
    <source>
        <strain evidence="1">XHS1971</strain>
    </source>
</reference>
<evidence type="ECO:0000313" key="2">
    <source>
        <dbReference type="Proteomes" id="UP000224460"/>
    </source>
</evidence>
<name>A0AC61DB25_9FIRM</name>
<organism evidence="1 2">
    <name type="scientific">Sporanaerobium hydrogeniformans</name>
    <dbReference type="NCBI Taxonomy" id="3072179"/>
    <lineage>
        <taxon>Bacteria</taxon>
        <taxon>Bacillati</taxon>
        <taxon>Bacillota</taxon>
        <taxon>Clostridia</taxon>
        <taxon>Lachnospirales</taxon>
        <taxon>Lachnospiraceae</taxon>
        <taxon>Sporanaerobium</taxon>
    </lineage>
</organism>
<dbReference type="EMBL" id="PEDL01000012">
    <property type="protein sequence ID" value="PHV70248.1"/>
    <property type="molecule type" value="Genomic_DNA"/>
</dbReference>